<dbReference type="PROSITE" id="PS50158">
    <property type="entry name" value="ZF_CCHC"/>
    <property type="match status" value="1"/>
</dbReference>
<dbReference type="InterPro" id="IPR057670">
    <property type="entry name" value="SH3_retrovirus"/>
</dbReference>
<dbReference type="InterPro" id="IPR036397">
    <property type="entry name" value="RNaseH_sf"/>
</dbReference>
<evidence type="ECO:0000256" key="1">
    <source>
        <dbReference type="ARBA" id="ARBA00022670"/>
    </source>
</evidence>
<evidence type="ECO:0000313" key="11">
    <source>
        <dbReference type="EMBL" id="GEU79641.1"/>
    </source>
</evidence>
<feature type="region of interest" description="Disordered" evidence="7">
    <location>
        <begin position="1228"/>
        <end position="1287"/>
    </location>
</feature>
<keyword evidence="8" id="KW-1133">Transmembrane helix</keyword>
<keyword evidence="5" id="KW-0862">Zinc</keyword>
<dbReference type="SUPFAM" id="SSF56672">
    <property type="entry name" value="DNA/RNA polymerases"/>
    <property type="match status" value="1"/>
</dbReference>
<dbReference type="Pfam" id="PF13976">
    <property type="entry name" value="gag_pre-integrs"/>
    <property type="match status" value="1"/>
</dbReference>
<feature type="coiled-coil region" evidence="6">
    <location>
        <begin position="2404"/>
        <end position="2472"/>
    </location>
</feature>
<dbReference type="InterPro" id="IPR001878">
    <property type="entry name" value="Znf_CCHC"/>
</dbReference>
<feature type="domain" description="CCHC-type" evidence="9">
    <location>
        <begin position="594"/>
        <end position="608"/>
    </location>
</feature>
<dbReference type="PANTHER" id="PTHR42648">
    <property type="entry name" value="TRANSPOSASE, PUTATIVE-RELATED"/>
    <property type="match status" value="1"/>
</dbReference>
<feature type="transmembrane region" description="Helical" evidence="8">
    <location>
        <begin position="360"/>
        <end position="386"/>
    </location>
</feature>
<keyword evidence="8" id="KW-0472">Membrane</keyword>
<organism evidence="11">
    <name type="scientific">Tanacetum cinerariifolium</name>
    <name type="common">Dalmatian daisy</name>
    <name type="synonym">Chrysanthemum cinerariifolium</name>
    <dbReference type="NCBI Taxonomy" id="118510"/>
    <lineage>
        <taxon>Eukaryota</taxon>
        <taxon>Viridiplantae</taxon>
        <taxon>Streptophyta</taxon>
        <taxon>Embryophyta</taxon>
        <taxon>Tracheophyta</taxon>
        <taxon>Spermatophyta</taxon>
        <taxon>Magnoliopsida</taxon>
        <taxon>eudicotyledons</taxon>
        <taxon>Gunneridae</taxon>
        <taxon>Pentapetalae</taxon>
        <taxon>asterids</taxon>
        <taxon>campanulids</taxon>
        <taxon>Asterales</taxon>
        <taxon>Asteraceae</taxon>
        <taxon>Asteroideae</taxon>
        <taxon>Anthemideae</taxon>
        <taxon>Anthemidinae</taxon>
        <taxon>Tanacetum</taxon>
    </lineage>
</organism>
<protein>
    <submittedName>
        <fullName evidence="11">Uncharacterized protein</fullName>
    </submittedName>
</protein>
<feature type="region of interest" description="Disordered" evidence="7">
    <location>
        <begin position="1681"/>
        <end position="1701"/>
    </location>
</feature>
<dbReference type="Pfam" id="PF22936">
    <property type="entry name" value="Pol_BBD"/>
    <property type="match status" value="1"/>
</dbReference>
<dbReference type="GO" id="GO:0003676">
    <property type="term" value="F:nucleic acid binding"/>
    <property type="evidence" value="ECO:0007669"/>
    <property type="project" value="InterPro"/>
</dbReference>
<proteinExistence type="predicted"/>
<dbReference type="InterPro" id="IPR036875">
    <property type="entry name" value="Znf_CCHC_sf"/>
</dbReference>
<feature type="compositionally biased region" description="Basic and acidic residues" evidence="7">
    <location>
        <begin position="2249"/>
        <end position="2260"/>
    </location>
</feature>
<feature type="compositionally biased region" description="Polar residues" evidence="7">
    <location>
        <begin position="1228"/>
        <end position="1238"/>
    </location>
</feature>
<dbReference type="SUPFAM" id="SSF53098">
    <property type="entry name" value="Ribonuclease H-like"/>
    <property type="match status" value="1"/>
</dbReference>
<feature type="domain" description="Integrase catalytic" evidence="10">
    <location>
        <begin position="962"/>
        <end position="1137"/>
    </location>
</feature>
<evidence type="ECO:0000256" key="8">
    <source>
        <dbReference type="SAM" id="Phobius"/>
    </source>
</evidence>
<feature type="compositionally biased region" description="Basic and acidic residues" evidence="7">
    <location>
        <begin position="1822"/>
        <end position="1831"/>
    </location>
</feature>
<evidence type="ECO:0000256" key="6">
    <source>
        <dbReference type="SAM" id="Coils"/>
    </source>
</evidence>
<feature type="compositionally biased region" description="Basic and acidic residues" evidence="7">
    <location>
        <begin position="1245"/>
        <end position="1258"/>
    </location>
</feature>
<evidence type="ECO:0000256" key="5">
    <source>
        <dbReference type="PROSITE-ProRule" id="PRU00047"/>
    </source>
</evidence>
<dbReference type="SUPFAM" id="SSF57756">
    <property type="entry name" value="Retrovirus zinc finger-like domains"/>
    <property type="match status" value="1"/>
</dbReference>
<reference evidence="11" key="1">
    <citation type="journal article" date="2019" name="Sci. Rep.">
        <title>Draft genome of Tanacetum cinerariifolium, the natural source of mosquito coil.</title>
        <authorList>
            <person name="Yamashiro T."/>
            <person name="Shiraishi A."/>
            <person name="Satake H."/>
            <person name="Nakayama K."/>
        </authorList>
    </citation>
    <scope>NUCLEOTIDE SEQUENCE</scope>
</reference>
<feature type="compositionally biased region" description="Pro residues" evidence="7">
    <location>
        <begin position="1687"/>
        <end position="1696"/>
    </location>
</feature>
<dbReference type="Pfam" id="PF25597">
    <property type="entry name" value="SH3_retrovirus"/>
    <property type="match status" value="1"/>
</dbReference>
<dbReference type="InterPro" id="IPR013103">
    <property type="entry name" value="RVT_2"/>
</dbReference>
<keyword evidence="5" id="KW-0863">Zinc-finger</keyword>
<keyword evidence="1" id="KW-0645">Protease</keyword>
<dbReference type="GO" id="GO:0015074">
    <property type="term" value="P:DNA integration"/>
    <property type="evidence" value="ECO:0007669"/>
    <property type="project" value="InterPro"/>
</dbReference>
<keyword evidence="6" id="KW-0175">Coiled coil</keyword>
<evidence type="ECO:0000259" key="9">
    <source>
        <dbReference type="PROSITE" id="PS50158"/>
    </source>
</evidence>
<dbReference type="GO" id="GO:0008270">
    <property type="term" value="F:zinc ion binding"/>
    <property type="evidence" value="ECO:0007669"/>
    <property type="project" value="UniProtKB-KW"/>
</dbReference>
<evidence type="ECO:0000256" key="7">
    <source>
        <dbReference type="SAM" id="MobiDB-lite"/>
    </source>
</evidence>
<gene>
    <name evidence="11" type="ORF">Tci_051619</name>
</gene>
<sequence length="2717" mass="305939">MANNAQVVRISTIRLLIAMTSIHNLIIHQMDVKTTFLNGDLDEEVHMKQPPGFIMPGNENNVCILIKSLYGLKQAPKQYHQNFDEVVLSNGYLLNLADKWVYSKFDETGKGVIICLYIDDMLIFNIDQVQVDMTKEFLSSKFSMKDMGEADVIFGLNMKVIEYQLLSLIILRRPDIALVVGKLRRYTSNPVVFLLPCSTRSGFIHSSSSLPVSLSFSHANNLSYDEVNTPTDDMLSGFAGGELCVKTGQFYIRILNLMVRMKVAVMMKCKCGQNRCLESGYEQSLSVLEHAKHSKEGMMSKTSIMLALGETETCCGPLTRLQKRTKSESEKVHITSLMMYREVSEIAEQAKRGDEVARHIVVAAFFVWGNVGLLLVLILLIFQLLALELILPWNLKKNTKYLMLLKLVSQLEIHGVSLSQKDVNLKFLQSLPSEWKTHTLIWRNKADLEEHSLDDLFNSLKIYEAKVKHSSSPRNLTQNLAFVSSSNTDSTTDSVSAATSVFVVCAKLLVSSNPNIDSLSNAVIYSFFASQSTSPQLDNEDLKQIDVDDLKEMNLRWQMAMLTMRAKRFLQKTDINLGDNRVTSMGFDMSKVECYNCHIKGHFARKCRYPKDSRRSGATEPQRRTAPVENSTLNALVSQYDGIRCYDWSYQPEEDPANFALMAITSSSSSSDNELSPSKPVQHFSHTTRPLAPIIEYWVSNSEDKSEINDPHSVPSFVQSSESVDHLIKDCDFHTKKKAQPTPRNYAHRGNNKQNASFTHKHPQKHMVPAVVLTQFKPVSITAVRPVCAVVPKIMVTRPRHAHSIVRKSKSPIRRHITRNPSPKTNNSPPRVTTAKALVVSATKGKKGKWGNPQYALNNKGVIDSGCSWHMTRNMSYLSDFEKFNGGYVSCGGNPNGGKISGKGKIKTGNLDFEDVYFVKELKFNLFSVTKMCDKKNKVLFTDTECLALTPDFKLPDESQVLLRVPRENNMYNVNLKNIVPFGDLTCLFAKANIDESNLWHRRLGHINFKTINKLVKDETSPILKTFITGLKNQLSIKVKVIRSDNGTEFRNSDLNQFCELKGIKREFSVPRTPQQNGIAERKNMTLIEAARIMLTDSLRPIPFWAEAVNTACYVQNRVLVTKPHNKTPYELLHGRTPSIGFMRPLGCPVTILNTLDPLGKFERKVDEGFLVGYSVNSKAFRVFNNRTHVVQETLHVNFLENKPNIAGIGPTWLFDIDSLTRTMNYQPVTAGNQSNPSADGDAAFDGKEHEVDTKKPESAVNVSPSSSAQSGKQDDKTKKKAKGKSYVESFTGNRDLSAKFEDYSDNSSNDVNAVEEPKRVHQALKDLSWIEAINKKDERGIVVRNKARLVAQGHTQEEGIDYEEVFAPVARIEAIRLFLAYASFMGFMVYQMDVKSAFLYGTIKEEVYICQPSGFEDPDHPNKVYKVVKTLYGLHQAPRACQDKYVAEILKKFGLTEGKSASTPIDTEKPLLKDPDGEDVDVHIYRKSTTEGCQFLGCRLISWQCKKQTVVATSSIEAEYIFWNTVTVKQSKDVTRLQALVDRKKEVITKAAIKDVLCLDDAEGVNYLPNEEIFVELARMGYEKPSTKLTFYKDFFSSHWKFLINTILQSMSTKRTSWNEFTSAMESAVICLSTGVKTPLFEGVLVVGQIKEQGDAEEQDNVDDAAQGADTAVLGDDVQDQSILSPTPPTPPPQQPQDILSTSQGRMIADLDRDEGISLMDDEGAKKKAEDAQVAGDEQVKGRQAKIYQIDMDHASKVLSMQEDKPEVQEAVEVCNYCCRSVATITAAPIRVVAASIRRRKGVVIRDPEEESTVKTPAETKSNDKGKGIMVEEPKPMKKKQQRYQVMKKRPQTEAQARRNMIMYLKNVVGFRLDYFKGMSYDDIPHKAARRRKLNEEVEDLKQHLEIMPDEDDNVYTEATLLARKVPVVDYQIIQLNNKPHYKIIRADGTHQLYMSFITLLKNFDREELESLWSIVKERFSTSKPNNFSDDYLLTTLRAMFGRPDGQDQVWKSQRSVHGQAKVKIERRYPLSRFTLDQMLNVVRLRVEEQIEMSLELLRDTVQLETAVTTISQEYLLEFTSGYGIPEALHPKLPDSEDRIVDFPEGKARPRVDVLQQDIRKKYASMLYQALRFLKKWNNRFFWVDERVFSTIMDWRTSAQEDGMPAENTLIRAPNPTKVKTGSRPRAAHKVPMLTVTANRVIEIEDPATATDSLGPSRKGRATSPPVVKERRKRGHDGVDTNAPPKVLRRDHADPRPTESTRGGKSLAAIELGMGSTCPVPGSRVSDPVYSKGVAAAEDPESENTSFTSMVGSPESIYRPEWGITNGCLLDAPEACQDLVDHIAPLGYFSELRHLHNDDFLKQYNVNLARQVAMGSQLRLRFEQEVKLLKKFVAQVAHRDKRIQARENEIKNLETLLEAKTDIKKAAENKKRVMGEEKLKAPFEEFKKYENNQVEQRCAKLDARLDALNIDFDEELYPRMLTAIAGRGWVIGRRLRLAVMKCAESTELRQALVDIVSAGIAKGMSEGLKHGVEHRKVKLDLEAIEAYDPEAEAKYIAAIHALKNLKYPIVDQLESLKDAPMDVIIASLHLESDIEDDASQWIHELHSSSSQLTIPVYPEARDPINPWACKEEILLPDAIAANVSRTEKKKKCQVVCRTHGVGSAHHARSDGVLVSVPTVAPQGLAILLANAATQTETSNEASPRLLRSISLPVMHG</sequence>
<dbReference type="InterPro" id="IPR039537">
    <property type="entry name" value="Retrotran_Ty1/copia-like"/>
</dbReference>
<dbReference type="InterPro" id="IPR025724">
    <property type="entry name" value="GAG-pre-integrase_dom"/>
</dbReference>
<dbReference type="EMBL" id="BKCJ010007915">
    <property type="protein sequence ID" value="GEU79641.1"/>
    <property type="molecule type" value="Genomic_DNA"/>
</dbReference>
<dbReference type="InterPro" id="IPR012337">
    <property type="entry name" value="RNaseH-like_sf"/>
</dbReference>
<dbReference type="GO" id="GO:0006508">
    <property type="term" value="P:proteolysis"/>
    <property type="evidence" value="ECO:0007669"/>
    <property type="project" value="UniProtKB-KW"/>
</dbReference>
<keyword evidence="3" id="KW-0064">Aspartyl protease</keyword>
<keyword evidence="4" id="KW-0378">Hydrolase</keyword>
<feature type="region of interest" description="Disordered" evidence="7">
    <location>
        <begin position="2169"/>
        <end position="2188"/>
    </location>
</feature>
<dbReference type="PANTHER" id="PTHR42648:SF32">
    <property type="entry name" value="RIBONUCLEASE H-LIKE DOMAIN, GAG-PRE-INTEGRASE DOMAIN PROTEIN-RELATED"/>
    <property type="match status" value="1"/>
</dbReference>
<dbReference type="GO" id="GO:0004190">
    <property type="term" value="F:aspartic-type endopeptidase activity"/>
    <property type="evidence" value="ECO:0007669"/>
    <property type="project" value="UniProtKB-KW"/>
</dbReference>
<accession>A0A6L2N0A3</accession>
<dbReference type="InterPro" id="IPR054722">
    <property type="entry name" value="PolX-like_BBD"/>
</dbReference>
<evidence type="ECO:0000256" key="3">
    <source>
        <dbReference type="ARBA" id="ARBA00022750"/>
    </source>
</evidence>
<keyword evidence="2" id="KW-0479">Metal-binding</keyword>
<dbReference type="Pfam" id="PF07727">
    <property type="entry name" value="RVT_2"/>
    <property type="match status" value="2"/>
</dbReference>
<feature type="region of interest" description="Disordered" evidence="7">
    <location>
        <begin position="2207"/>
        <end position="2268"/>
    </location>
</feature>
<dbReference type="PROSITE" id="PS50994">
    <property type="entry name" value="INTEGRASE"/>
    <property type="match status" value="1"/>
</dbReference>
<feature type="region of interest" description="Disordered" evidence="7">
    <location>
        <begin position="1809"/>
        <end position="1831"/>
    </location>
</feature>
<dbReference type="Gene3D" id="3.30.420.10">
    <property type="entry name" value="Ribonuclease H-like superfamily/Ribonuclease H"/>
    <property type="match status" value="1"/>
</dbReference>
<evidence type="ECO:0000256" key="4">
    <source>
        <dbReference type="ARBA" id="ARBA00022801"/>
    </source>
</evidence>
<keyword evidence="8" id="KW-0812">Transmembrane</keyword>
<comment type="caution">
    <text evidence="11">The sequence shown here is derived from an EMBL/GenBank/DDBJ whole genome shotgun (WGS) entry which is preliminary data.</text>
</comment>
<feature type="region of interest" description="Disordered" evidence="7">
    <location>
        <begin position="737"/>
        <end position="762"/>
    </location>
</feature>
<evidence type="ECO:0000256" key="2">
    <source>
        <dbReference type="ARBA" id="ARBA00022723"/>
    </source>
</evidence>
<dbReference type="InterPro" id="IPR001584">
    <property type="entry name" value="Integrase_cat-core"/>
</dbReference>
<name>A0A6L2N0A3_TANCI</name>
<dbReference type="Gene3D" id="4.10.60.10">
    <property type="entry name" value="Zinc finger, CCHC-type"/>
    <property type="match status" value="1"/>
</dbReference>
<dbReference type="InterPro" id="IPR043502">
    <property type="entry name" value="DNA/RNA_pol_sf"/>
</dbReference>
<evidence type="ECO:0000259" key="10">
    <source>
        <dbReference type="PROSITE" id="PS50994"/>
    </source>
</evidence>